<dbReference type="SUPFAM" id="SSF50965">
    <property type="entry name" value="Galactose oxidase, central domain"/>
    <property type="match status" value="1"/>
</dbReference>
<evidence type="ECO:0000313" key="1">
    <source>
        <dbReference type="EMBL" id="SBP66240.1"/>
    </source>
</evidence>
<sequence length="340" mass="37752">MASFRFSPFTISWVTTLSLIKKALQRSSLWRLLWDSLVTPDSSTALHTAVECYDPLKDACLCPHCHSPTSSSPCPYPTTSLLLPALESVYVLGSIQKTGKKLLLQCNTKQDSWTEMLLTLTRADEGLPILYFLGATDELLVIGGNNSENIVTSFCVQSKKWGQVHRTEKVAHVGQGTLVGNQLLMPSIDHNTVIRMDLQTVSISELPPLPVSSRYEAVFLPLLILQPENDRRNRFLGILVAVKLKLLHNVSVFYSFNGKNTLVTLMLSGKCAEGVLPNYSDVCFGLLKIETDYSPFAHKCAPYTSVILIFSLNLWSLNGKVGERLHGSEFHPLLQRDSVT</sequence>
<proteinExistence type="predicted"/>
<dbReference type="AlphaFoldDB" id="A0A1A8BIB2"/>
<accession>A0A1A8BIB2</accession>
<name>A0A1A8BIB2_NOTKA</name>
<dbReference type="InterPro" id="IPR011043">
    <property type="entry name" value="Gal_Oxase/kelch_b-propeller"/>
</dbReference>
<reference evidence="1" key="2">
    <citation type="submission" date="2016-06" db="EMBL/GenBank/DDBJ databases">
        <title>The genome of a short-lived fish provides insights into sex chromosome evolution and the genetic control of aging.</title>
        <authorList>
            <person name="Reichwald K."/>
            <person name="Felder M."/>
            <person name="Petzold A."/>
            <person name="Koch P."/>
            <person name="Groth M."/>
            <person name="Platzer M."/>
        </authorList>
    </citation>
    <scope>NUCLEOTIDE SEQUENCE</scope>
    <source>
        <tissue evidence="1">Brain</tissue>
    </source>
</reference>
<protein>
    <submittedName>
        <fullName evidence="1">Uncharacterized protein</fullName>
    </submittedName>
</protein>
<dbReference type="EMBL" id="HADZ01002299">
    <property type="protein sequence ID" value="SBP66240.1"/>
    <property type="molecule type" value="Transcribed_RNA"/>
</dbReference>
<organism evidence="1">
    <name type="scientific">Nothobranchius kadleci</name>
    <name type="common">African annual killifish</name>
    <dbReference type="NCBI Taxonomy" id="1051664"/>
    <lineage>
        <taxon>Eukaryota</taxon>
        <taxon>Metazoa</taxon>
        <taxon>Chordata</taxon>
        <taxon>Craniata</taxon>
        <taxon>Vertebrata</taxon>
        <taxon>Euteleostomi</taxon>
        <taxon>Actinopterygii</taxon>
        <taxon>Neopterygii</taxon>
        <taxon>Teleostei</taxon>
        <taxon>Neoteleostei</taxon>
        <taxon>Acanthomorphata</taxon>
        <taxon>Ovalentaria</taxon>
        <taxon>Atherinomorphae</taxon>
        <taxon>Cyprinodontiformes</taxon>
        <taxon>Nothobranchiidae</taxon>
        <taxon>Nothobranchius</taxon>
    </lineage>
</organism>
<reference evidence="1" key="1">
    <citation type="submission" date="2016-05" db="EMBL/GenBank/DDBJ databases">
        <authorList>
            <person name="Lavstsen T."/>
            <person name="Jespersen J.S."/>
        </authorList>
    </citation>
    <scope>NUCLEOTIDE SEQUENCE</scope>
    <source>
        <tissue evidence="1">Brain</tissue>
    </source>
</reference>
<gene>
    <name evidence="1" type="primary">Nfu_g_1_007977</name>
</gene>